<organism evidence="5 6">
    <name type="scientific">Clostridium estertheticum</name>
    <dbReference type="NCBI Taxonomy" id="238834"/>
    <lineage>
        <taxon>Bacteria</taxon>
        <taxon>Bacillati</taxon>
        <taxon>Bacillota</taxon>
        <taxon>Clostridia</taxon>
        <taxon>Eubacteriales</taxon>
        <taxon>Clostridiaceae</taxon>
        <taxon>Clostridium</taxon>
    </lineage>
</organism>
<keyword evidence="2" id="KW-0238">DNA-binding</keyword>
<dbReference type="PROSITE" id="PS01124">
    <property type="entry name" value="HTH_ARAC_FAMILY_2"/>
    <property type="match status" value="1"/>
</dbReference>
<dbReference type="PANTHER" id="PTHR43280">
    <property type="entry name" value="ARAC-FAMILY TRANSCRIPTIONAL REGULATOR"/>
    <property type="match status" value="1"/>
</dbReference>
<dbReference type="InterPro" id="IPR018771">
    <property type="entry name" value="PocR_dom"/>
</dbReference>
<name>A0AA47ELV8_9CLOT</name>
<gene>
    <name evidence="5" type="ORF">LL038_10475</name>
</gene>
<dbReference type="GO" id="GO:0003700">
    <property type="term" value="F:DNA-binding transcription factor activity"/>
    <property type="evidence" value="ECO:0007669"/>
    <property type="project" value="InterPro"/>
</dbReference>
<dbReference type="RefSeq" id="WP_216125416.1">
    <property type="nucleotide sequence ID" value="NZ_CP086239.1"/>
</dbReference>
<dbReference type="PANTHER" id="PTHR43280:SF10">
    <property type="entry name" value="REGULATORY PROTEIN POCR"/>
    <property type="match status" value="1"/>
</dbReference>
<dbReference type="EMBL" id="CP086239">
    <property type="protein sequence ID" value="WAG62624.1"/>
    <property type="molecule type" value="Genomic_DNA"/>
</dbReference>
<dbReference type="SMART" id="SM00342">
    <property type="entry name" value="HTH_ARAC"/>
    <property type="match status" value="1"/>
</dbReference>
<evidence type="ECO:0000256" key="3">
    <source>
        <dbReference type="ARBA" id="ARBA00023163"/>
    </source>
</evidence>
<sequence length="349" mass="39743">MQNGLLHLYNIINVDNFQKIQDNIAEVTEIAMVTVDYKGKRVTTHSKCSEFCKFIRSRLDLSELCEKCDSRGGLEAARLQEPYIYICHVGILDFAIPIIVDGQYFGAVMAGQVIVKDKQKEDLEQIVNNKCFKMELEKETELKILYDKLPIMTLDRVKSVANMILHISNYIVEEALLKINSNKLNDKILTVDSFKVANLELKDTNKEETVEEDTKENVKQKNNVNSNVSKNGNVVIRENKCNAILKPALDYIQVSYSCAISIDEMASMCNVSPSYFSKLFKKNIGDNFSNYINKVRIKKAKELLEASDIPIINLALDLGFEDCGYFIKVFKRIEGVTPAVYRNEYNIGK</sequence>
<dbReference type="Pfam" id="PF12833">
    <property type="entry name" value="HTH_18"/>
    <property type="match status" value="1"/>
</dbReference>
<evidence type="ECO:0000313" key="5">
    <source>
        <dbReference type="EMBL" id="WAG62624.1"/>
    </source>
</evidence>
<dbReference type="PROSITE" id="PS00041">
    <property type="entry name" value="HTH_ARAC_FAMILY_1"/>
    <property type="match status" value="1"/>
</dbReference>
<dbReference type="InterPro" id="IPR018060">
    <property type="entry name" value="HTH_AraC"/>
</dbReference>
<dbReference type="InterPro" id="IPR018062">
    <property type="entry name" value="HTH_AraC-typ_CS"/>
</dbReference>
<feature type="domain" description="HTH araC/xylS-type" evidence="4">
    <location>
        <begin position="246"/>
        <end position="344"/>
    </location>
</feature>
<dbReference type="GO" id="GO:0043565">
    <property type="term" value="F:sequence-specific DNA binding"/>
    <property type="evidence" value="ECO:0007669"/>
    <property type="project" value="InterPro"/>
</dbReference>
<reference evidence="5" key="1">
    <citation type="submission" date="2021-11" db="EMBL/GenBank/DDBJ databases">
        <title>Clostridia strains as spoilage organisms.</title>
        <authorList>
            <person name="Wambui J."/>
            <person name="Stevens M.J.A."/>
            <person name="Stephan R."/>
        </authorList>
    </citation>
    <scope>NUCLEOTIDE SEQUENCE</scope>
    <source>
        <strain evidence="5">CF009</strain>
    </source>
</reference>
<keyword evidence="3" id="KW-0804">Transcription</keyword>
<evidence type="ECO:0000256" key="2">
    <source>
        <dbReference type="ARBA" id="ARBA00023125"/>
    </source>
</evidence>
<evidence type="ECO:0000259" key="4">
    <source>
        <dbReference type="PROSITE" id="PS01124"/>
    </source>
</evidence>
<evidence type="ECO:0000256" key="1">
    <source>
        <dbReference type="ARBA" id="ARBA00023015"/>
    </source>
</evidence>
<protein>
    <submittedName>
        <fullName evidence="5">PocR ligand-binding domain-containing protein</fullName>
    </submittedName>
</protein>
<keyword evidence="1" id="KW-0805">Transcription regulation</keyword>
<dbReference type="Proteomes" id="UP001164733">
    <property type="component" value="Chromosome"/>
</dbReference>
<dbReference type="Pfam" id="PF10114">
    <property type="entry name" value="PocR"/>
    <property type="match status" value="1"/>
</dbReference>
<accession>A0AA47ELV8</accession>
<evidence type="ECO:0000313" key="6">
    <source>
        <dbReference type="Proteomes" id="UP001164733"/>
    </source>
</evidence>
<proteinExistence type="predicted"/>
<dbReference type="AlphaFoldDB" id="A0AA47ELV8"/>